<dbReference type="AlphaFoldDB" id="A0A5K1U5S6"/>
<dbReference type="EMBL" id="BDEQ01000001">
    <property type="protein sequence ID" value="GAT96305.1"/>
    <property type="molecule type" value="Genomic_DNA"/>
</dbReference>
<dbReference type="OMA" id="FCKEPIE"/>
<dbReference type="VEuPathDB" id="AmoebaDB:EHI8A_145920"/>
<dbReference type="VEuPathDB" id="AmoebaDB:EHI5A_123480"/>
<evidence type="ECO:0000313" key="2">
    <source>
        <dbReference type="Proteomes" id="UP000078387"/>
    </source>
</evidence>
<protein>
    <submittedName>
        <fullName evidence="1">Uncharacterized protein</fullName>
    </submittedName>
</protein>
<organism evidence="1 2">
    <name type="scientific">Entamoeba histolytica</name>
    <dbReference type="NCBI Taxonomy" id="5759"/>
    <lineage>
        <taxon>Eukaryota</taxon>
        <taxon>Amoebozoa</taxon>
        <taxon>Evosea</taxon>
        <taxon>Archamoebae</taxon>
        <taxon>Mastigamoebida</taxon>
        <taxon>Entamoebidae</taxon>
        <taxon>Entamoeba</taxon>
    </lineage>
</organism>
<reference evidence="1 2" key="1">
    <citation type="submission" date="2016-05" db="EMBL/GenBank/DDBJ databases">
        <title>First whole genome sequencing of Entamoeba histolytica HM1:IMSS-clone-6.</title>
        <authorList>
            <person name="Mukherjee Avik.K."/>
            <person name="Izumyama S."/>
            <person name="Nakada-Tsukui K."/>
            <person name="Nozaki T."/>
        </authorList>
    </citation>
    <scope>NUCLEOTIDE SEQUENCE [LARGE SCALE GENOMIC DNA]</scope>
    <source>
        <strain evidence="1 2">HM1:IMSS clone 6</strain>
    </source>
</reference>
<proteinExistence type="predicted"/>
<dbReference type="VEuPathDB" id="AmoebaDB:KM1_154650"/>
<dbReference type="VEuPathDB" id="AmoebaDB:EHI_031200"/>
<comment type="caution">
    <text evidence="1">The sequence shown here is derived from an EMBL/GenBank/DDBJ whole genome shotgun (WGS) entry which is preliminary data.</text>
</comment>
<sequence>MKSDGTKPSQTRKITQPVISLPKIHKSNKMIEKKFSNNLIYNEILDTLSTQNAEMFYQRVIEKVSNENKTINEEVSEIKKNKNNSVKEYIEQIISHKEYEKLKITIQRKMIELIPTIEENILLEIVDNIIYNLLKYGSMIQHWKEFSFDIDKTKIQNEIIKQIRKQNKKNEIILQSLFVDSIMKFSEKLFSKEPIEIKDIYPNNICIDESYIIFDLLLFKEIIEKGYGMYESYFNNVAIQRFIETKFGVIEKKAQIQIIKNRIGFLLFLFNI</sequence>
<dbReference type="Proteomes" id="UP000078387">
    <property type="component" value="Unassembled WGS sequence"/>
</dbReference>
<evidence type="ECO:0000313" key="1">
    <source>
        <dbReference type="EMBL" id="GAT96305.1"/>
    </source>
</evidence>
<name>A0A5K1U5S6_ENTHI</name>
<dbReference type="VEuPathDB" id="AmoebaDB:EHI7A_085750"/>
<accession>A0A5K1U5S6</accession>
<gene>
    <name evidence="1" type="ORF">CL6EHI_031200</name>
</gene>